<sequence length="256" mass="27669">MAIESSQGLHYFISGANRGIGLELVYNILKRQPDAVIFAGARDPSSAKELKELASENPNVHLIKVIADDEESNKQAVEEIKKVTDRLDVVVANAGIASGPQAVQTVDTSAYRRQFEVNTLGPLFIYKATYPLLMETRENKSGLPAPKFFITSSALGSKGGFFPEFITAPYGMSKAAVNYLALSIHHQSEKVGAVVVPYHPGVVTTDMNAGLDLSEYPGAITPEQSGAEYADLIIKATRGEQGGKFWGQGSERPLPW</sequence>
<dbReference type="PROSITE" id="PS00061">
    <property type="entry name" value="ADH_SHORT"/>
    <property type="match status" value="1"/>
</dbReference>
<organism evidence="4 5">
    <name type="scientific">Naganishia liquefaciens</name>
    <dbReference type="NCBI Taxonomy" id="104408"/>
    <lineage>
        <taxon>Eukaryota</taxon>
        <taxon>Fungi</taxon>
        <taxon>Dikarya</taxon>
        <taxon>Basidiomycota</taxon>
        <taxon>Agaricomycotina</taxon>
        <taxon>Tremellomycetes</taxon>
        <taxon>Filobasidiales</taxon>
        <taxon>Filobasidiaceae</taxon>
        <taxon>Naganishia</taxon>
    </lineage>
</organism>
<protein>
    <recommendedName>
        <fullName evidence="6">NAD(P)-binding protein</fullName>
    </recommendedName>
</protein>
<dbReference type="GO" id="GO:0005737">
    <property type="term" value="C:cytoplasm"/>
    <property type="evidence" value="ECO:0007669"/>
    <property type="project" value="TreeGrafter"/>
</dbReference>
<gene>
    <name evidence="4" type="ORF">NliqN6_5360</name>
</gene>
<name>A0A8H3YH42_9TREE</name>
<dbReference type="Proteomes" id="UP000620104">
    <property type="component" value="Unassembled WGS sequence"/>
</dbReference>
<reference evidence="4" key="1">
    <citation type="submission" date="2020-07" db="EMBL/GenBank/DDBJ databases">
        <title>Draft Genome Sequence of a Deep-Sea Yeast, Naganishia (Cryptococcus) liquefaciens strain N6.</title>
        <authorList>
            <person name="Han Y.W."/>
            <person name="Kajitani R."/>
            <person name="Morimoto H."/>
            <person name="Parhat M."/>
            <person name="Tsubouchi H."/>
            <person name="Bakenova O."/>
            <person name="Ogata M."/>
            <person name="Argunhan B."/>
            <person name="Aoki R."/>
            <person name="Kajiwara S."/>
            <person name="Itoh T."/>
            <person name="Iwasaki H."/>
        </authorList>
    </citation>
    <scope>NUCLEOTIDE SEQUENCE</scope>
    <source>
        <strain evidence="4">N6</strain>
    </source>
</reference>
<dbReference type="PANTHER" id="PTHR43544:SF7">
    <property type="entry name" value="NADB-LER2"/>
    <property type="match status" value="1"/>
</dbReference>
<dbReference type="PRINTS" id="PR00081">
    <property type="entry name" value="GDHRDH"/>
</dbReference>
<evidence type="ECO:0000313" key="5">
    <source>
        <dbReference type="Proteomes" id="UP000620104"/>
    </source>
</evidence>
<comment type="similarity">
    <text evidence="1">Belongs to the short-chain dehydrogenases/reductases (SDR) family.</text>
</comment>
<evidence type="ECO:0000256" key="2">
    <source>
        <dbReference type="ARBA" id="ARBA00022857"/>
    </source>
</evidence>
<dbReference type="OrthoDB" id="9876299at2759"/>
<dbReference type="Pfam" id="PF00106">
    <property type="entry name" value="adh_short"/>
    <property type="match status" value="1"/>
</dbReference>
<dbReference type="InterPro" id="IPR051468">
    <property type="entry name" value="Fungal_SecMetab_SDRs"/>
</dbReference>
<dbReference type="Gene3D" id="3.40.50.720">
    <property type="entry name" value="NAD(P)-binding Rossmann-like Domain"/>
    <property type="match status" value="1"/>
</dbReference>
<dbReference type="InterPro" id="IPR036291">
    <property type="entry name" value="NAD(P)-bd_dom_sf"/>
</dbReference>
<keyword evidence="3" id="KW-0560">Oxidoreductase</keyword>
<evidence type="ECO:0008006" key="6">
    <source>
        <dbReference type="Google" id="ProtNLM"/>
    </source>
</evidence>
<dbReference type="EMBL" id="BLZA01000032">
    <property type="protein sequence ID" value="GHJ88958.1"/>
    <property type="molecule type" value="Genomic_DNA"/>
</dbReference>
<keyword evidence="5" id="KW-1185">Reference proteome</keyword>
<comment type="caution">
    <text evidence="4">The sequence shown here is derived from an EMBL/GenBank/DDBJ whole genome shotgun (WGS) entry which is preliminary data.</text>
</comment>
<dbReference type="PANTHER" id="PTHR43544">
    <property type="entry name" value="SHORT-CHAIN DEHYDROGENASE/REDUCTASE"/>
    <property type="match status" value="1"/>
</dbReference>
<evidence type="ECO:0000313" key="4">
    <source>
        <dbReference type="EMBL" id="GHJ88958.1"/>
    </source>
</evidence>
<dbReference type="GO" id="GO:0016491">
    <property type="term" value="F:oxidoreductase activity"/>
    <property type="evidence" value="ECO:0007669"/>
    <property type="project" value="UniProtKB-KW"/>
</dbReference>
<dbReference type="InterPro" id="IPR002347">
    <property type="entry name" value="SDR_fam"/>
</dbReference>
<evidence type="ECO:0000256" key="1">
    <source>
        <dbReference type="ARBA" id="ARBA00006484"/>
    </source>
</evidence>
<dbReference type="AlphaFoldDB" id="A0A8H3YH42"/>
<keyword evidence="2" id="KW-0521">NADP</keyword>
<evidence type="ECO:0000256" key="3">
    <source>
        <dbReference type="ARBA" id="ARBA00023002"/>
    </source>
</evidence>
<proteinExistence type="inferred from homology"/>
<accession>A0A8H3YH42</accession>
<dbReference type="InterPro" id="IPR020904">
    <property type="entry name" value="Sc_DH/Rdtase_CS"/>
</dbReference>
<dbReference type="SUPFAM" id="SSF51735">
    <property type="entry name" value="NAD(P)-binding Rossmann-fold domains"/>
    <property type="match status" value="1"/>
</dbReference>